<sequence length="551" mass="61928">MWTPPEVYTPAPDGQVPLLPGHHHFWGNHGDGHGRWDDHKWGRHGWHFVPGRDWQDVPSSGNTTFSQLIDHSNPDLGTFEQFYYYDTTYWKGPGSPVILFTPGEVNATGYTSYLTTNRTTGVVAEKIGAATIVLEHRYWGTSSPFTELTTANMSYLTLENSIHDMTYFANNVKLPFTKHHTNADDVPWVFMGGSYSGALSAWIESVDPGTVWAYQASSAVVQTISDFWAYFLPVQQGMPQNCSADVSLVIDHMDDVLTNGSEDEVHDLKSMFGLQNVTHNDDFMAALENGPWLWQGNQFYTGYSGFYQWCDYIENMINATNTTARPGPEGVGLEKALNGYAEWTKSVLLPGYCEDYGYDVFNGSLNTYCFDTYDPTSPIFTDTSLANEANRQWQWMLCNEPFGYWQDGAPADRPSIVSRLVTPEYWIRQCSLFFPPGPEGQTYGLAQGRDEQDVNAYTGGWFIDNSTRLVYANGGFDPWREATVSAEMRPGGPLQSTEEVPVFVVPGGFHTSDLVTRNGEVNEGCKAVIDAEVQQLVEWVEEFPRRTYWSA</sequence>
<keyword evidence="5" id="KW-0325">Glycoprotein</keyword>
<evidence type="ECO:0008006" key="8">
    <source>
        <dbReference type="Google" id="ProtNLM"/>
    </source>
</evidence>
<dbReference type="FunFam" id="3.40.50.1820:FF:000165">
    <property type="entry name" value="Serine peptidase, putative"/>
    <property type="match status" value="1"/>
</dbReference>
<name>A0A3M7IX68_HORWE</name>
<dbReference type="AlphaFoldDB" id="A0A3M7IX68"/>
<reference evidence="6 7" key="1">
    <citation type="journal article" date="2018" name="BMC Genomics">
        <title>Genomic evidence for intraspecific hybridization in a clonal and extremely halotolerant yeast.</title>
        <authorList>
            <person name="Gostincar C."/>
            <person name="Stajich J.E."/>
            <person name="Zupancic J."/>
            <person name="Zalar P."/>
            <person name="Gunde-Cimerman N."/>
        </authorList>
    </citation>
    <scope>NUCLEOTIDE SEQUENCE [LARGE SCALE GENOMIC DNA]</scope>
    <source>
        <strain evidence="6 7">EXF-120</strain>
    </source>
</reference>
<dbReference type="SUPFAM" id="SSF53474">
    <property type="entry name" value="alpha/beta-Hydrolases"/>
    <property type="match status" value="1"/>
</dbReference>
<comment type="similarity">
    <text evidence="1">Belongs to the peptidase S28 family.</text>
</comment>
<dbReference type="InterPro" id="IPR008758">
    <property type="entry name" value="Peptidase_S28"/>
</dbReference>
<comment type="caution">
    <text evidence="6">The sequence shown here is derived from an EMBL/GenBank/DDBJ whole genome shotgun (WGS) entry which is preliminary data.</text>
</comment>
<evidence type="ECO:0000256" key="1">
    <source>
        <dbReference type="ARBA" id="ARBA00011079"/>
    </source>
</evidence>
<dbReference type="VEuPathDB" id="FungiDB:BTJ68_13825"/>
<dbReference type="GO" id="GO:0008239">
    <property type="term" value="F:dipeptidyl-peptidase activity"/>
    <property type="evidence" value="ECO:0007669"/>
    <property type="project" value="TreeGrafter"/>
</dbReference>
<dbReference type="EMBL" id="QWIT01000141">
    <property type="protein sequence ID" value="RMZ30119.1"/>
    <property type="molecule type" value="Genomic_DNA"/>
</dbReference>
<evidence type="ECO:0000256" key="5">
    <source>
        <dbReference type="ARBA" id="ARBA00023180"/>
    </source>
</evidence>
<evidence type="ECO:0000313" key="7">
    <source>
        <dbReference type="Proteomes" id="UP000281677"/>
    </source>
</evidence>
<evidence type="ECO:0000256" key="4">
    <source>
        <dbReference type="ARBA" id="ARBA00022801"/>
    </source>
</evidence>
<dbReference type="GO" id="GO:0006508">
    <property type="term" value="P:proteolysis"/>
    <property type="evidence" value="ECO:0007669"/>
    <property type="project" value="UniProtKB-KW"/>
</dbReference>
<dbReference type="PANTHER" id="PTHR11010:SF23">
    <property type="entry name" value="SERINE PEPTIDASE"/>
    <property type="match status" value="1"/>
</dbReference>
<keyword evidence="4" id="KW-0378">Hydrolase</keyword>
<dbReference type="OrthoDB" id="1735038at2759"/>
<dbReference type="Pfam" id="PF05577">
    <property type="entry name" value="Peptidase_S28"/>
    <property type="match status" value="1"/>
</dbReference>
<dbReference type="GO" id="GO:0070008">
    <property type="term" value="F:serine-type exopeptidase activity"/>
    <property type="evidence" value="ECO:0007669"/>
    <property type="project" value="InterPro"/>
</dbReference>
<keyword evidence="3" id="KW-0732">Signal</keyword>
<evidence type="ECO:0000313" key="6">
    <source>
        <dbReference type="EMBL" id="RMZ30119.1"/>
    </source>
</evidence>
<organism evidence="6 7">
    <name type="scientific">Hortaea werneckii</name>
    <name type="common">Black yeast</name>
    <name type="synonym">Cladosporium werneckii</name>
    <dbReference type="NCBI Taxonomy" id="91943"/>
    <lineage>
        <taxon>Eukaryota</taxon>
        <taxon>Fungi</taxon>
        <taxon>Dikarya</taxon>
        <taxon>Ascomycota</taxon>
        <taxon>Pezizomycotina</taxon>
        <taxon>Dothideomycetes</taxon>
        <taxon>Dothideomycetidae</taxon>
        <taxon>Mycosphaerellales</taxon>
        <taxon>Teratosphaeriaceae</taxon>
        <taxon>Hortaea</taxon>
    </lineage>
</organism>
<evidence type="ECO:0000256" key="2">
    <source>
        <dbReference type="ARBA" id="ARBA00022670"/>
    </source>
</evidence>
<keyword evidence="2" id="KW-0645">Protease</keyword>
<gene>
    <name evidence="6" type="ORF">D0859_05786</name>
</gene>
<dbReference type="PANTHER" id="PTHR11010">
    <property type="entry name" value="PROTEASE S28 PRO-X CARBOXYPEPTIDASE-RELATED"/>
    <property type="match status" value="1"/>
</dbReference>
<dbReference type="Proteomes" id="UP000281677">
    <property type="component" value="Unassembled WGS sequence"/>
</dbReference>
<accession>A0A3M7IX68</accession>
<evidence type="ECO:0000256" key="3">
    <source>
        <dbReference type="ARBA" id="ARBA00022729"/>
    </source>
</evidence>
<protein>
    <recommendedName>
        <fullName evidence="8">Serine carboxypeptidase S28</fullName>
    </recommendedName>
</protein>
<proteinExistence type="inferred from homology"/>
<dbReference type="Gene3D" id="3.40.50.1820">
    <property type="entry name" value="alpha/beta hydrolase"/>
    <property type="match status" value="2"/>
</dbReference>
<dbReference type="InterPro" id="IPR029058">
    <property type="entry name" value="AB_hydrolase_fold"/>
</dbReference>